<name>A0A4R2G0K0_9BACT</name>
<comment type="caution">
    <text evidence="2">The sequence shown here is derived from an EMBL/GenBank/DDBJ whole genome shotgun (WGS) entry which is preliminary data.</text>
</comment>
<proteinExistence type="predicted"/>
<dbReference type="InterPro" id="IPR000182">
    <property type="entry name" value="GNAT_dom"/>
</dbReference>
<keyword evidence="2" id="KW-0808">Transferase</keyword>
<evidence type="ECO:0000313" key="3">
    <source>
        <dbReference type="Proteomes" id="UP000295221"/>
    </source>
</evidence>
<dbReference type="RefSeq" id="WP_132435688.1">
    <property type="nucleotide sequence ID" value="NZ_SLWK01000035.1"/>
</dbReference>
<dbReference type="CDD" id="cd04301">
    <property type="entry name" value="NAT_SF"/>
    <property type="match status" value="1"/>
</dbReference>
<evidence type="ECO:0000259" key="1">
    <source>
        <dbReference type="PROSITE" id="PS51186"/>
    </source>
</evidence>
<dbReference type="Gene3D" id="3.40.630.30">
    <property type="match status" value="1"/>
</dbReference>
<gene>
    <name evidence="2" type="ORF">EV194_1352</name>
</gene>
<dbReference type="SUPFAM" id="SSF55729">
    <property type="entry name" value="Acyl-CoA N-acyltransferases (Nat)"/>
    <property type="match status" value="1"/>
</dbReference>
<dbReference type="EMBL" id="SLWK01000035">
    <property type="protein sequence ID" value="TCO01020.1"/>
    <property type="molecule type" value="Genomic_DNA"/>
</dbReference>
<organism evidence="2 3">
    <name type="scientific">Natronoflexus pectinivorans</name>
    <dbReference type="NCBI Taxonomy" id="682526"/>
    <lineage>
        <taxon>Bacteria</taxon>
        <taxon>Pseudomonadati</taxon>
        <taxon>Bacteroidota</taxon>
        <taxon>Bacteroidia</taxon>
        <taxon>Marinilabiliales</taxon>
        <taxon>Marinilabiliaceae</taxon>
        <taxon>Natronoflexus</taxon>
    </lineage>
</organism>
<dbReference type="InterPro" id="IPR016181">
    <property type="entry name" value="Acyl_CoA_acyltransferase"/>
</dbReference>
<dbReference type="GO" id="GO:0016747">
    <property type="term" value="F:acyltransferase activity, transferring groups other than amino-acyl groups"/>
    <property type="evidence" value="ECO:0007669"/>
    <property type="project" value="InterPro"/>
</dbReference>
<evidence type="ECO:0000313" key="2">
    <source>
        <dbReference type="EMBL" id="TCO01020.1"/>
    </source>
</evidence>
<dbReference type="Proteomes" id="UP000295221">
    <property type="component" value="Unassembled WGS sequence"/>
</dbReference>
<dbReference type="OrthoDB" id="9788755at2"/>
<reference evidence="2 3" key="1">
    <citation type="submission" date="2019-03" db="EMBL/GenBank/DDBJ databases">
        <title>Genomic Encyclopedia of Type Strains, Phase IV (KMG-IV): sequencing the most valuable type-strain genomes for metagenomic binning, comparative biology and taxonomic classification.</title>
        <authorList>
            <person name="Goeker M."/>
        </authorList>
    </citation>
    <scope>NUCLEOTIDE SEQUENCE [LARGE SCALE GENOMIC DNA]</scope>
    <source>
        <strain evidence="2 3">DSM 24179</strain>
    </source>
</reference>
<sequence length="125" mass="14414">MAVIIKFDDDSYFQAYIGNNEVGTLDILIDEDEFSGEISYWLNGIYVNKEFQRQGIATELIKKAIDEFEEVFVSSASQWEHKQNGDTSARELCDDGADLVNKLIERKIIKKEWMINPFGEDTSDY</sequence>
<dbReference type="Pfam" id="PF00583">
    <property type="entry name" value="Acetyltransf_1"/>
    <property type="match status" value="1"/>
</dbReference>
<keyword evidence="3" id="KW-1185">Reference proteome</keyword>
<feature type="domain" description="N-acetyltransferase" evidence="1">
    <location>
        <begin position="1"/>
        <end position="119"/>
    </location>
</feature>
<dbReference type="PROSITE" id="PS51186">
    <property type="entry name" value="GNAT"/>
    <property type="match status" value="1"/>
</dbReference>
<dbReference type="AlphaFoldDB" id="A0A4R2G0K0"/>
<protein>
    <submittedName>
        <fullName evidence="2">Acetyltransferase (GNAT) family protein</fullName>
    </submittedName>
</protein>
<accession>A0A4R2G0K0</accession>